<dbReference type="PROSITE" id="PS50297">
    <property type="entry name" value="ANK_REP_REGION"/>
    <property type="match status" value="1"/>
</dbReference>
<dbReference type="AlphaFoldDB" id="A0A0V0QZG4"/>
<sequence length="1076" mass="129428">MEERYRQAIFVEENDYLNISQKLSKQINENQDLLFKYQKMEQNLNNLQNQLKEKTQTQENIELLQQQLENQKEENKNQLEQNINQESQIIQLNQEIQQHKKNQNNLEFQISQQETEIAQLKELQKNQHKQLIELEQKVHKYESEIQFTQKQINQKNEEIEELNNQHQQDLRDLKLNLKEKNSIFEQTIKTKEKTSEDLEQQIIDYKQKINRLENIEIKDLTEQVEDLQNHLKLNKINYTKKLEEFEQQINAYQGQVRNLEEEKIRQIQEIKEKQREHYLEELKETEKKQIKQKQSLENEVQELQLEKQILKQNYEQKLLEIQINLENISNDLGNQHLREKDQLQNMYKTQISELQQQLQEFSQSDNMYFLNERPQTANSYKFLFLTQPESYPSVRLQKKMQQEKENLGKSKQIQEREQVNNKIETIKNVLKTENQEEQQKLFNEITSKKPKNKLEKDQFAYLLMKHNLEQMYERDFNDYIQKNQKTPNKCDALKVQENKVDEEIQKRKEKYDNYLQNYNKNFKDQKSAIHDYLEGKKVDQNLVVNYKHLLKPQMSGNYKPFEIDIKETKIQSKVHKKMNFPGYKEKRVKIENLDKKRLKEYIAQFMKGEKKYFQKLNEITKKVESELHFRMDLNDKWYEHRMYEAEKPFLASDDLNIPSKEVQLALEQKQIFDDLKNNFDTKVEYENNKIKYYVEPISPRVKDIHKKIQSNKEQQIQNRFNQLRYTDHKLSIVQPSQSQNLPMRYSKAMAMSLSKQSIKPNEEKVEYLKSIKQQLDKHNKFKEHFNLRDYKLTNKVEQNAQAEKQYIEYKVNDMKDFTQSIKEDLQELKCQDGNQKLNRLQEKFLHAVKNNLQNEVKAYLNVDAQYFLTTVNSVKQNALHLAARRGHREMVQFLLKQGARIGDKDNRGRTAAQVALNALGKNDILTIELQEVENYTFRKREQMNLLDYMPEVNRFKKKLMADKLEKKKHQKQLEKQQKILYKQQHKLGNSRNRNSQQILSQSKHSSKKQSNNNSIMQNHKNFETLQSLISEEESGSIIIDTEEAFASEFTSDSNSSSEIDDTNLIFRQNMLNKIEK</sequence>
<dbReference type="OrthoDB" id="341259at2759"/>
<evidence type="ECO:0000313" key="4">
    <source>
        <dbReference type="EMBL" id="KRX07630.1"/>
    </source>
</evidence>
<dbReference type="InParanoid" id="A0A0V0QZG4"/>
<reference evidence="4 5" key="1">
    <citation type="journal article" date="2015" name="Sci. Rep.">
        <title>Genome of the facultative scuticociliatosis pathogen Pseudocohnilembus persalinus provides insight into its virulence through horizontal gene transfer.</title>
        <authorList>
            <person name="Xiong J."/>
            <person name="Wang G."/>
            <person name="Cheng J."/>
            <person name="Tian M."/>
            <person name="Pan X."/>
            <person name="Warren A."/>
            <person name="Jiang C."/>
            <person name="Yuan D."/>
            <person name="Miao W."/>
        </authorList>
    </citation>
    <scope>NUCLEOTIDE SEQUENCE [LARGE SCALE GENOMIC DNA]</scope>
    <source>
        <strain evidence="4">36N120E</strain>
    </source>
</reference>
<accession>A0A0V0QZG4</accession>
<feature type="compositionally biased region" description="Low complexity" evidence="3">
    <location>
        <begin position="995"/>
        <end position="1014"/>
    </location>
</feature>
<dbReference type="EMBL" id="LDAU01000082">
    <property type="protein sequence ID" value="KRX07630.1"/>
    <property type="molecule type" value="Genomic_DNA"/>
</dbReference>
<feature type="repeat" description="ANK" evidence="1">
    <location>
        <begin position="874"/>
        <end position="906"/>
    </location>
</feature>
<evidence type="ECO:0000256" key="3">
    <source>
        <dbReference type="SAM" id="MobiDB-lite"/>
    </source>
</evidence>
<proteinExistence type="predicted"/>
<keyword evidence="5" id="KW-1185">Reference proteome</keyword>
<name>A0A0V0QZG4_PSEPJ</name>
<protein>
    <submittedName>
        <fullName evidence="4">Ankyrin repeat-containing domain</fullName>
    </submittedName>
</protein>
<keyword evidence="2" id="KW-0175">Coiled coil</keyword>
<feature type="coiled-coil region" evidence="2">
    <location>
        <begin position="397"/>
        <end position="440"/>
    </location>
</feature>
<dbReference type="Proteomes" id="UP000054937">
    <property type="component" value="Unassembled WGS sequence"/>
</dbReference>
<dbReference type="SUPFAM" id="SSF48403">
    <property type="entry name" value="Ankyrin repeat"/>
    <property type="match status" value="1"/>
</dbReference>
<dbReference type="InterPro" id="IPR002110">
    <property type="entry name" value="Ankyrin_rpt"/>
</dbReference>
<feature type="region of interest" description="Disordered" evidence="3">
    <location>
        <begin position="985"/>
        <end position="1014"/>
    </location>
</feature>
<dbReference type="InterPro" id="IPR036770">
    <property type="entry name" value="Ankyrin_rpt-contain_sf"/>
</dbReference>
<dbReference type="Gene3D" id="1.25.40.20">
    <property type="entry name" value="Ankyrin repeat-containing domain"/>
    <property type="match status" value="1"/>
</dbReference>
<dbReference type="Pfam" id="PF12796">
    <property type="entry name" value="Ank_2"/>
    <property type="match status" value="1"/>
</dbReference>
<gene>
    <name evidence="4" type="ORF">PPERSA_11179</name>
</gene>
<feature type="coiled-coil region" evidence="2">
    <location>
        <begin position="23"/>
        <end position="364"/>
    </location>
</feature>
<evidence type="ECO:0000256" key="1">
    <source>
        <dbReference type="PROSITE-ProRule" id="PRU00023"/>
    </source>
</evidence>
<dbReference type="PROSITE" id="PS50088">
    <property type="entry name" value="ANK_REPEAT"/>
    <property type="match status" value="1"/>
</dbReference>
<comment type="caution">
    <text evidence="4">The sequence shown here is derived from an EMBL/GenBank/DDBJ whole genome shotgun (WGS) entry which is preliminary data.</text>
</comment>
<evidence type="ECO:0000313" key="5">
    <source>
        <dbReference type="Proteomes" id="UP000054937"/>
    </source>
</evidence>
<dbReference type="SMART" id="SM00248">
    <property type="entry name" value="ANK"/>
    <property type="match status" value="1"/>
</dbReference>
<evidence type="ECO:0000256" key="2">
    <source>
        <dbReference type="SAM" id="Coils"/>
    </source>
</evidence>
<organism evidence="4 5">
    <name type="scientific">Pseudocohnilembus persalinus</name>
    <name type="common">Ciliate</name>
    <dbReference type="NCBI Taxonomy" id="266149"/>
    <lineage>
        <taxon>Eukaryota</taxon>
        <taxon>Sar</taxon>
        <taxon>Alveolata</taxon>
        <taxon>Ciliophora</taxon>
        <taxon>Intramacronucleata</taxon>
        <taxon>Oligohymenophorea</taxon>
        <taxon>Scuticociliatia</taxon>
        <taxon>Philasterida</taxon>
        <taxon>Pseudocohnilembidae</taxon>
        <taxon>Pseudocohnilembus</taxon>
    </lineage>
</organism>
<keyword evidence="1" id="KW-0040">ANK repeat</keyword>